<feature type="compositionally biased region" description="Polar residues" evidence="11">
    <location>
        <begin position="304"/>
        <end position="329"/>
    </location>
</feature>
<dbReference type="EMBL" id="CAJVPS010000079">
    <property type="protein sequence ID" value="CAG8449097.1"/>
    <property type="molecule type" value="Genomic_DNA"/>
</dbReference>
<dbReference type="Proteomes" id="UP000789508">
    <property type="component" value="Unassembled WGS sequence"/>
</dbReference>
<reference evidence="13" key="1">
    <citation type="submission" date="2021-06" db="EMBL/GenBank/DDBJ databases">
        <authorList>
            <person name="Kallberg Y."/>
            <person name="Tangrot J."/>
            <person name="Rosling A."/>
        </authorList>
    </citation>
    <scope>NUCLEOTIDE SEQUENCE</scope>
    <source>
        <strain evidence="13">FL130A</strain>
    </source>
</reference>
<comment type="subcellular location">
    <subcellularLocation>
        <location evidence="1">Nucleus</location>
    </subcellularLocation>
</comment>
<name>A0A9N8VA05_9GLOM</name>
<feature type="repeat" description="WD" evidence="9">
    <location>
        <begin position="458"/>
        <end position="499"/>
    </location>
</feature>
<comment type="similarity">
    <text evidence="8">Belongs to the WD repeat TUP1 family.</text>
</comment>
<evidence type="ECO:0000256" key="11">
    <source>
        <dbReference type="SAM" id="MobiDB-lite"/>
    </source>
</evidence>
<gene>
    <name evidence="13" type="ORF">ALEPTO_LOCUS886</name>
</gene>
<keyword evidence="7" id="KW-0539">Nucleus</keyword>
<evidence type="ECO:0000256" key="1">
    <source>
        <dbReference type="ARBA" id="ARBA00004123"/>
    </source>
</evidence>
<feature type="compositionally biased region" description="Low complexity" evidence="11">
    <location>
        <begin position="144"/>
        <end position="155"/>
    </location>
</feature>
<dbReference type="SUPFAM" id="SSF50978">
    <property type="entry name" value="WD40 repeat-like"/>
    <property type="match status" value="1"/>
</dbReference>
<dbReference type="GO" id="GO:0005634">
    <property type="term" value="C:nucleus"/>
    <property type="evidence" value="ECO:0007669"/>
    <property type="project" value="UniProtKB-SubCell"/>
</dbReference>
<dbReference type="OrthoDB" id="17410at2759"/>
<keyword evidence="10" id="KW-0175">Coiled coil</keyword>
<evidence type="ECO:0000313" key="14">
    <source>
        <dbReference type="Proteomes" id="UP000789508"/>
    </source>
</evidence>
<evidence type="ECO:0000256" key="6">
    <source>
        <dbReference type="ARBA" id="ARBA00023163"/>
    </source>
</evidence>
<dbReference type="InterPro" id="IPR001680">
    <property type="entry name" value="WD40_rpt"/>
</dbReference>
<dbReference type="Gene3D" id="2.130.10.10">
    <property type="entry name" value="YVTN repeat-like/Quinoprotein amine dehydrogenase"/>
    <property type="match status" value="1"/>
</dbReference>
<keyword evidence="5" id="KW-0805">Transcription regulation</keyword>
<keyword evidence="14" id="KW-1185">Reference proteome</keyword>
<dbReference type="PROSITE" id="PS50082">
    <property type="entry name" value="WD_REPEATS_2"/>
    <property type="match status" value="6"/>
</dbReference>
<feature type="repeat" description="WD" evidence="9">
    <location>
        <begin position="547"/>
        <end position="581"/>
    </location>
</feature>
<dbReference type="InterPro" id="IPR036322">
    <property type="entry name" value="WD40_repeat_dom_sf"/>
</dbReference>
<feature type="coiled-coil region" evidence="10">
    <location>
        <begin position="18"/>
        <end position="52"/>
    </location>
</feature>
<proteinExistence type="inferred from homology"/>
<dbReference type="AlphaFoldDB" id="A0A9N8VA05"/>
<evidence type="ECO:0000259" key="12">
    <source>
        <dbReference type="Pfam" id="PF08581"/>
    </source>
</evidence>
<dbReference type="Gene3D" id="1.20.5.340">
    <property type="match status" value="1"/>
</dbReference>
<dbReference type="PRINTS" id="PR00320">
    <property type="entry name" value="GPROTEINBRPT"/>
</dbReference>
<comment type="caution">
    <text evidence="13">The sequence shown here is derived from an EMBL/GenBank/DDBJ whole genome shotgun (WGS) entry which is preliminary data.</text>
</comment>
<feature type="compositionally biased region" description="Low complexity" evidence="11">
    <location>
        <begin position="256"/>
        <end position="276"/>
    </location>
</feature>
<feature type="repeat" description="WD" evidence="9">
    <location>
        <begin position="599"/>
        <end position="640"/>
    </location>
</feature>
<keyword evidence="4" id="KW-0677">Repeat</keyword>
<evidence type="ECO:0000256" key="8">
    <source>
        <dbReference type="ARBA" id="ARBA00060760"/>
    </source>
</evidence>
<evidence type="ECO:0000313" key="13">
    <source>
        <dbReference type="EMBL" id="CAG8449097.1"/>
    </source>
</evidence>
<dbReference type="InterPro" id="IPR019775">
    <property type="entry name" value="WD40_repeat_CS"/>
</dbReference>
<dbReference type="FunFam" id="2.130.10.10:FF:000503">
    <property type="entry name" value="Glucose repression regulatory protein TUP1"/>
    <property type="match status" value="1"/>
</dbReference>
<feature type="domain" description="Transcriptional repressor Tup1 N-terminal" evidence="12">
    <location>
        <begin position="20"/>
        <end position="95"/>
    </location>
</feature>
<sequence length="967" mass="106717">MSNIYNHRQIIPTAQGGSNRLNELFEALKSEYENLQQEAVSYKLQRDDFEHKVQQQMEEVNVIRQGLYELQATHQQIKQKYDSEIMRLNRDLEQQRLHPHQSTSGAHPQAPSHPPPQPPNIGQGQSNLFGGIMSGAGQTGLVAPPQMSLDPSQQQQPPPTSHPGYPGPSGPPPNVPQVGSSSAQPPYLNNGVPPNSLSQAQHTSKRPRIDESNGPQPLLNINSQPSSQNQNPLYPSNGLPQPAPNQPGQQGGSSGSGYIPSVGPSSKPGSKMSKVSQNLGPEGPQPSSAPQNGGPPSVNKRKANPNSNSSSVQGSRPTQIKQSSVSATSGLGDMDPESISPAFKKEGQDWFAIFNPKVHRLLDVDLVHTLDHNSVVCCVKFSADGRFLATGCNRSAQIYDVQTGAKMSVLADDNVDKTGDLYIRSVCFSPDGKYLATGAEDKQIRIWDIATQKIRNMFQGHEQDIYSLDFSRDGRLIVSGSGDKTARVWDMLSGEELFKLTIEEASQKDAGVTSVAISPDGQYVAAGSLDKIVRVWDARSGYQLERLEGHKDSVYSVAFSPDGKTLVSGSLDKTLRLWDMSHPGRNGGASNSKSHKLTFNGHKDFVLSVAVSPDGRWVVSGSKDRGVQFWDPNTAQTQFMLQGHKNSVISVALSPVGKLFATGSEENPGESVVRIITPKNLERIRLTPAKQKFVFQGTRTRILEWMLENEDIIVEYDPTDGMLTPPISPQANEFNKENHRGSDASHTSASNTPLLSDDIVFYRPLHFAKNHFPWLDVTLEIRPTDPLQDSKYDPVKRLILQSGLSLYEISKALEKNWRNLMPHCCPLFQRPPPSLELSGDAVDDSNNPLLDWLAHHKSSTFPTPPLINKWQRSKSIIPPGVLTPYNIEEVMAEQWFNVSKKFEEVFTDEKMNREFGEGKGGNKDLNWNWGYKYECERGRGMILLPGEAICESDAYLKGQLLVEDILW</sequence>
<keyword evidence="3 9" id="KW-0853">WD repeat</keyword>
<dbReference type="InterPro" id="IPR020472">
    <property type="entry name" value="WD40_PAC1"/>
</dbReference>
<dbReference type="PANTHER" id="PTHR22847:SF728">
    <property type="entry name" value="TRANSCRIPTIONAL REPRESSOR TUP11-RELATED"/>
    <property type="match status" value="1"/>
</dbReference>
<evidence type="ECO:0000256" key="10">
    <source>
        <dbReference type="SAM" id="Coils"/>
    </source>
</evidence>
<keyword evidence="6" id="KW-0804">Transcription</keyword>
<feature type="repeat" description="WD" evidence="9">
    <location>
        <begin position="505"/>
        <end position="546"/>
    </location>
</feature>
<evidence type="ECO:0000256" key="7">
    <source>
        <dbReference type="ARBA" id="ARBA00023242"/>
    </source>
</evidence>
<evidence type="ECO:0000256" key="2">
    <source>
        <dbReference type="ARBA" id="ARBA00022491"/>
    </source>
</evidence>
<evidence type="ECO:0000256" key="4">
    <source>
        <dbReference type="ARBA" id="ARBA00022737"/>
    </source>
</evidence>
<dbReference type="Pfam" id="PF00400">
    <property type="entry name" value="WD40"/>
    <property type="match status" value="7"/>
</dbReference>
<dbReference type="Pfam" id="PF08581">
    <property type="entry name" value="Tup_N"/>
    <property type="match status" value="1"/>
</dbReference>
<dbReference type="PANTHER" id="PTHR22847">
    <property type="entry name" value="WD40 REPEAT PROTEIN"/>
    <property type="match status" value="1"/>
</dbReference>
<feature type="repeat" description="WD" evidence="9">
    <location>
        <begin position="641"/>
        <end position="667"/>
    </location>
</feature>
<evidence type="ECO:0000256" key="3">
    <source>
        <dbReference type="ARBA" id="ARBA00022574"/>
    </source>
</evidence>
<protein>
    <submittedName>
        <fullName evidence="13">6172_t:CDS:1</fullName>
    </submittedName>
</protein>
<evidence type="ECO:0000256" key="5">
    <source>
        <dbReference type="ARBA" id="ARBA00023015"/>
    </source>
</evidence>
<feature type="repeat" description="WD" evidence="9">
    <location>
        <begin position="423"/>
        <end position="457"/>
    </location>
</feature>
<dbReference type="SMART" id="SM00320">
    <property type="entry name" value="WD40"/>
    <property type="match status" value="7"/>
</dbReference>
<evidence type="ECO:0000256" key="9">
    <source>
        <dbReference type="PROSITE-ProRule" id="PRU00221"/>
    </source>
</evidence>
<dbReference type="CDD" id="cd00200">
    <property type="entry name" value="WD40"/>
    <property type="match status" value="1"/>
</dbReference>
<feature type="compositionally biased region" description="Pro residues" evidence="11">
    <location>
        <begin position="156"/>
        <end position="175"/>
    </location>
</feature>
<dbReference type="InterPro" id="IPR013890">
    <property type="entry name" value="Tscrpt_rep_Tup1_N"/>
</dbReference>
<organism evidence="13 14">
    <name type="scientific">Ambispora leptoticha</name>
    <dbReference type="NCBI Taxonomy" id="144679"/>
    <lineage>
        <taxon>Eukaryota</taxon>
        <taxon>Fungi</taxon>
        <taxon>Fungi incertae sedis</taxon>
        <taxon>Mucoromycota</taxon>
        <taxon>Glomeromycotina</taxon>
        <taxon>Glomeromycetes</taxon>
        <taxon>Archaeosporales</taxon>
        <taxon>Ambisporaceae</taxon>
        <taxon>Ambispora</taxon>
    </lineage>
</organism>
<dbReference type="PROSITE" id="PS50294">
    <property type="entry name" value="WD_REPEATS_REGION"/>
    <property type="match status" value="5"/>
</dbReference>
<accession>A0A9N8VA05</accession>
<dbReference type="InterPro" id="IPR015943">
    <property type="entry name" value="WD40/YVTN_repeat-like_dom_sf"/>
</dbReference>
<feature type="region of interest" description="Disordered" evidence="11">
    <location>
        <begin position="96"/>
        <end position="341"/>
    </location>
</feature>
<dbReference type="PROSITE" id="PS00678">
    <property type="entry name" value="WD_REPEATS_1"/>
    <property type="match status" value="4"/>
</dbReference>
<feature type="compositionally biased region" description="Basic and acidic residues" evidence="11">
    <location>
        <begin position="734"/>
        <end position="743"/>
    </location>
</feature>
<feature type="compositionally biased region" description="Low complexity" evidence="11">
    <location>
        <begin position="218"/>
        <end position="237"/>
    </location>
</feature>
<keyword evidence="2" id="KW-0678">Repressor</keyword>
<feature type="region of interest" description="Disordered" evidence="11">
    <location>
        <begin position="729"/>
        <end position="749"/>
    </location>
</feature>
<feature type="compositionally biased region" description="Polar residues" evidence="11">
    <location>
        <begin position="192"/>
        <end position="202"/>
    </location>
</feature>